<feature type="compositionally biased region" description="Polar residues" evidence="1">
    <location>
        <begin position="180"/>
        <end position="189"/>
    </location>
</feature>
<evidence type="ECO:0000313" key="2">
    <source>
        <dbReference type="EMBL" id="CAE6462442.1"/>
    </source>
</evidence>
<dbReference type="AlphaFoldDB" id="A0A8H3BQ13"/>
<proteinExistence type="predicted"/>
<feature type="region of interest" description="Disordered" evidence="1">
    <location>
        <begin position="140"/>
        <end position="229"/>
    </location>
</feature>
<evidence type="ECO:0000256" key="1">
    <source>
        <dbReference type="SAM" id="MobiDB-lite"/>
    </source>
</evidence>
<evidence type="ECO:0000313" key="3">
    <source>
        <dbReference type="Proteomes" id="UP000663843"/>
    </source>
</evidence>
<dbReference type="Proteomes" id="UP000663843">
    <property type="component" value="Unassembled WGS sequence"/>
</dbReference>
<accession>A0A8H3BQ13</accession>
<sequence>MLYATLRNMAEELLPDRDAQATINFDISDSRLHLATAPSPGKRFVVNNNSSTHYDGILAYSNLVSLQMTTSESGSNSKINITWTKAGQKTAESQRIISLITRLTEVLSSNEVSIDDLHSPRLYSRLLSSLIQKHTQGSMVLSTPSNANGGAGAAGGSAPSSSGAQDKGKGPDTGGPKPKSSNASISGSHKSAPATDAGLMHDSPHAPNAPLPSGAGHDRSISDGQPPASNNIMAAYVTVEPSGDKLSSFASTTQGETTVMDSDVTGDTEFEDHDMSATMTAIQDPHWWNNRLLPGWNVNFADDGSNSSSEVRN</sequence>
<comment type="caution">
    <text evidence="2">The sequence shown here is derived from an EMBL/GenBank/DDBJ whole genome shotgun (WGS) entry which is preliminary data.</text>
</comment>
<protein>
    <submittedName>
        <fullName evidence="2">Uncharacterized protein</fullName>
    </submittedName>
</protein>
<name>A0A8H3BQ13_9AGAM</name>
<reference evidence="2" key="1">
    <citation type="submission" date="2021-01" db="EMBL/GenBank/DDBJ databases">
        <authorList>
            <person name="Kaushik A."/>
        </authorList>
    </citation>
    <scope>NUCLEOTIDE SEQUENCE</scope>
    <source>
        <strain evidence="2">AG2-2IIIB</strain>
    </source>
</reference>
<gene>
    <name evidence="2" type="ORF">RDB_LOCUS97906</name>
</gene>
<dbReference type="EMBL" id="CAJMWT010003071">
    <property type="protein sequence ID" value="CAE6462442.1"/>
    <property type="molecule type" value="Genomic_DNA"/>
</dbReference>
<organism evidence="2 3">
    <name type="scientific">Rhizoctonia solani</name>
    <dbReference type="NCBI Taxonomy" id="456999"/>
    <lineage>
        <taxon>Eukaryota</taxon>
        <taxon>Fungi</taxon>
        <taxon>Dikarya</taxon>
        <taxon>Basidiomycota</taxon>
        <taxon>Agaricomycotina</taxon>
        <taxon>Agaricomycetes</taxon>
        <taxon>Cantharellales</taxon>
        <taxon>Ceratobasidiaceae</taxon>
        <taxon>Rhizoctonia</taxon>
    </lineage>
</organism>